<keyword evidence="4 5" id="KW-0472">Membrane</keyword>
<feature type="transmembrane region" description="Helical" evidence="5">
    <location>
        <begin position="109"/>
        <end position="134"/>
    </location>
</feature>
<sequence>MTTATILQQSHKNKAFTSLLAFLLGCLGAHRFYLHGAKDRWGWLHLAALPASLLLRQLFPDADWFYQILPLTLSALGGFLEALVLGLMPDDKWDARYNAASGRASDTGWPLAVVLVATLMLGAGVLIATMARLFDLLYTGGAYG</sequence>
<reference evidence="7 9" key="1">
    <citation type="submission" date="2016-11" db="EMBL/GenBank/DDBJ databases">
        <authorList>
            <person name="Varghese N."/>
            <person name="Submissions S."/>
        </authorList>
    </citation>
    <scope>NUCLEOTIDE SEQUENCE [LARGE SCALE GENOMIC DNA]</scope>
    <source>
        <strain evidence="7 9">NFR18</strain>
    </source>
</reference>
<keyword evidence="3 5" id="KW-1133">Transmembrane helix</keyword>
<dbReference type="InterPro" id="IPR007829">
    <property type="entry name" value="TM2"/>
</dbReference>
<dbReference type="Proteomes" id="UP000305681">
    <property type="component" value="Unassembled WGS sequence"/>
</dbReference>
<evidence type="ECO:0000259" key="6">
    <source>
        <dbReference type="Pfam" id="PF05154"/>
    </source>
</evidence>
<evidence type="ECO:0000256" key="2">
    <source>
        <dbReference type="ARBA" id="ARBA00022692"/>
    </source>
</evidence>
<dbReference type="GO" id="GO:0016020">
    <property type="term" value="C:membrane"/>
    <property type="evidence" value="ECO:0007669"/>
    <property type="project" value="UniProtKB-SubCell"/>
</dbReference>
<evidence type="ECO:0000313" key="7">
    <source>
        <dbReference type="EMBL" id="SFX65307.1"/>
    </source>
</evidence>
<evidence type="ECO:0000313" key="9">
    <source>
        <dbReference type="Proteomes" id="UP000182489"/>
    </source>
</evidence>
<accession>A0A5C4NTS0</accession>
<dbReference type="Pfam" id="PF05154">
    <property type="entry name" value="TM2"/>
    <property type="match status" value="1"/>
</dbReference>
<protein>
    <submittedName>
        <fullName evidence="8">TM2 domain-containing protein</fullName>
    </submittedName>
</protein>
<name>A0A5C4NTS0_9BURK</name>
<gene>
    <name evidence="8" type="ORF">FHI69_08825</name>
    <name evidence="7" type="ORF">SAMN03097694_2775</name>
</gene>
<dbReference type="EMBL" id="VDGE01000002">
    <property type="protein sequence ID" value="TNC77432.1"/>
    <property type="molecule type" value="Genomic_DNA"/>
</dbReference>
<feature type="domain" description="TM2" evidence="6">
    <location>
        <begin position="11"/>
        <end position="48"/>
    </location>
</feature>
<keyword evidence="2 5" id="KW-0812">Transmembrane</keyword>
<comment type="caution">
    <text evidence="8">The sequence shown here is derived from an EMBL/GenBank/DDBJ whole genome shotgun (WGS) entry which is preliminary data.</text>
</comment>
<evidence type="ECO:0000313" key="8">
    <source>
        <dbReference type="EMBL" id="TNC77432.1"/>
    </source>
</evidence>
<organism evidence="8 10">
    <name type="scientific">Janthinobacterium lividum</name>
    <dbReference type="NCBI Taxonomy" id="29581"/>
    <lineage>
        <taxon>Bacteria</taxon>
        <taxon>Pseudomonadati</taxon>
        <taxon>Pseudomonadota</taxon>
        <taxon>Betaproteobacteria</taxon>
        <taxon>Burkholderiales</taxon>
        <taxon>Oxalobacteraceae</taxon>
        <taxon>Janthinobacterium</taxon>
    </lineage>
</organism>
<feature type="transmembrane region" description="Helical" evidence="5">
    <location>
        <begin position="15"/>
        <end position="34"/>
    </location>
</feature>
<evidence type="ECO:0000256" key="5">
    <source>
        <dbReference type="SAM" id="Phobius"/>
    </source>
</evidence>
<evidence type="ECO:0000256" key="4">
    <source>
        <dbReference type="ARBA" id="ARBA00023136"/>
    </source>
</evidence>
<comment type="subcellular location">
    <subcellularLocation>
        <location evidence="1">Membrane</location>
        <topology evidence="1">Multi-pass membrane protein</topology>
    </subcellularLocation>
</comment>
<dbReference type="EMBL" id="FPKH01000002">
    <property type="protein sequence ID" value="SFX65307.1"/>
    <property type="molecule type" value="Genomic_DNA"/>
</dbReference>
<evidence type="ECO:0000313" key="10">
    <source>
        <dbReference type="Proteomes" id="UP000305681"/>
    </source>
</evidence>
<dbReference type="Proteomes" id="UP000182489">
    <property type="component" value="Unassembled WGS sequence"/>
</dbReference>
<dbReference type="RefSeq" id="WP_070303694.1">
    <property type="nucleotide sequence ID" value="NZ_FPKH01000002.1"/>
</dbReference>
<reference evidence="8 10" key="2">
    <citation type="submission" date="2019-06" db="EMBL/GenBank/DDBJ databases">
        <title>Genome sequence of Janthinobacterium lividum UCD_MED1.</title>
        <authorList>
            <person name="De Leon M.E."/>
            <person name="Jospin G."/>
        </authorList>
    </citation>
    <scope>NUCLEOTIDE SEQUENCE [LARGE SCALE GENOMIC DNA]</scope>
    <source>
        <strain evidence="8 10">UCD_MED1</strain>
    </source>
</reference>
<evidence type="ECO:0000256" key="3">
    <source>
        <dbReference type="ARBA" id="ARBA00022989"/>
    </source>
</evidence>
<feature type="transmembrane region" description="Helical" evidence="5">
    <location>
        <begin position="41"/>
        <end position="59"/>
    </location>
</feature>
<proteinExistence type="predicted"/>
<dbReference type="AlphaFoldDB" id="A0A5C4NTS0"/>
<feature type="transmembrane region" description="Helical" evidence="5">
    <location>
        <begin position="65"/>
        <end position="88"/>
    </location>
</feature>
<evidence type="ECO:0000256" key="1">
    <source>
        <dbReference type="ARBA" id="ARBA00004141"/>
    </source>
</evidence>